<accession>A0A3L5H8M6</accession>
<keyword evidence="1" id="KW-0732">Signal</keyword>
<dbReference type="SMART" id="SM00849">
    <property type="entry name" value="Lactamase_B"/>
    <property type="match status" value="1"/>
</dbReference>
<organism evidence="3 4">
    <name type="scientific">Escherichia coli</name>
    <dbReference type="NCBI Taxonomy" id="562"/>
    <lineage>
        <taxon>Bacteria</taxon>
        <taxon>Pseudomonadati</taxon>
        <taxon>Pseudomonadota</taxon>
        <taxon>Gammaproteobacteria</taxon>
        <taxon>Enterobacterales</taxon>
        <taxon>Enterobacteriaceae</taxon>
        <taxon>Escherichia</taxon>
    </lineage>
</organism>
<feature type="chain" id="PRO_5017943628" evidence="1">
    <location>
        <begin position="22"/>
        <end position="347"/>
    </location>
</feature>
<dbReference type="PANTHER" id="PTHR42951:SF22">
    <property type="entry name" value="METALLO BETA-LACTAMASE SUPERFAMILY LIPOPROTEIN"/>
    <property type="match status" value="1"/>
</dbReference>
<dbReference type="AlphaFoldDB" id="A0A3L5H8M6"/>
<dbReference type="InterPro" id="IPR050855">
    <property type="entry name" value="NDM-1-like"/>
</dbReference>
<feature type="signal peptide" evidence="1">
    <location>
        <begin position="1"/>
        <end position="21"/>
    </location>
</feature>
<evidence type="ECO:0000256" key="1">
    <source>
        <dbReference type="SAM" id="SignalP"/>
    </source>
</evidence>
<dbReference type="EMBL" id="ROAL01000029">
    <property type="protein sequence ID" value="MIB63200.1"/>
    <property type="molecule type" value="Genomic_DNA"/>
</dbReference>
<dbReference type="Proteomes" id="UP000271175">
    <property type="component" value="Unassembled WGS sequence"/>
</dbReference>
<dbReference type="PANTHER" id="PTHR42951">
    <property type="entry name" value="METALLO-BETA-LACTAMASE DOMAIN-CONTAINING"/>
    <property type="match status" value="1"/>
</dbReference>
<feature type="domain" description="Metallo-beta-lactamase" evidence="2">
    <location>
        <begin position="81"/>
        <end position="256"/>
    </location>
</feature>
<name>A0A3L5H8M6_ECOLX</name>
<comment type="caution">
    <text evidence="3">The sequence shown here is derived from an EMBL/GenBank/DDBJ whole genome shotgun (WGS) entry which is preliminary data.</text>
</comment>
<gene>
    <name evidence="3" type="ORF">D9E49_22870</name>
</gene>
<dbReference type="SUPFAM" id="SSF56281">
    <property type="entry name" value="Metallo-hydrolase/oxidoreductase"/>
    <property type="match status" value="1"/>
</dbReference>
<evidence type="ECO:0000313" key="4">
    <source>
        <dbReference type="Proteomes" id="UP000271175"/>
    </source>
</evidence>
<keyword evidence="3" id="KW-0378">Hydrolase</keyword>
<proteinExistence type="predicted"/>
<evidence type="ECO:0000259" key="2">
    <source>
        <dbReference type="SMART" id="SM00849"/>
    </source>
</evidence>
<dbReference type="CDD" id="cd16276">
    <property type="entry name" value="metallo-hydrolase-like_MBL-fold"/>
    <property type="match status" value="1"/>
</dbReference>
<evidence type="ECO:0000313" key="3">
    <source>
        <dbReference type="EMBL" id="MIB63200.1"/>
    </source>
</evidence>
<dbReference type="Gene3D" id="3.60.15.10">
    <property type="entry name" value="Ribonuclease Z/Hydroxyacylglutathione hydrolase-like"/>
    <property type="match status" value="1"/>
</dbReference>
<dbReference type="Pfam" id="PF00753">
    <property type="entry name" value="Lactamase_B"/>
    <property type="match status" value="1"/>
</dbReference>
<dbReference type="InterPro" id="IPR001279">
    <property type="entry name" value="Metallo-B-lactamas"/>
</dbReference>
<dbReference type="GO" id="GO:0016787">
    <property type="term" value="F:hydrolase activity"/>
    <property type="evidence" value="ECO:0007669"/>
    <property type="project" value="UniProtKB-KW"/>
</dbReference>
<dbReference type="InterPro" id="IPR036866">
    <property type="entry name" value="RibonucZ/Hydroxyglut_hydro"/>
</dbReference>
<protein>
    <submittedName>
        <fullName evidence="3">MBL fold metallo-hydrolase</fullName>
    </submittedName>
</protein>
<sequence length="347" mass="39647">MQGIKIYTILASSLISGSIFAQTEISTANSSTVNASHVEPSAEKIISPSDKLNNLFERNMSQPYILQKIGERTYYVQRYFYSTTFYVGDKGVLLFDAPEGRGKYLLQAIRDVTPLPVTALVYSHYHVDHIGDSPFWNDEAKKEGVNLRIIASKATAEKMQFMNSRLPVATQVLSKKDDQFKFEKQTIELHRFVKAGHTDDHSVWLLKQEKVAHSPDLLNPDQLPMMGFAVSDTLVYHDSNLRQVEMLDWKYFIGGHGNIGLHDDFKFQRQFLNDLRDTTIKVRKEEGFGKFMNKTANNHADFARAQREAIIKKVTEVLRPKYGHMYGYDASMPANIEMAIRLVGSYY</sequence>
<reference evidence="3 4" key="1">
    <citation type="submission" date="2018-10" db="EMBL/GenBank/DDBJ databases">
        <authorList>
            <consortium name="NARMS: The National Antimicrobial Resistance Monitoring System"/>
        </authorList>
    </citation>
    <scope>NUCLEOTIDE SEQUENCE [LARGE SCALE GENOMIC DNA]</scope>
    <source>
        <strain evidence="3 4">CVM N17EC0276</strain>
    </source>
</reference>